<evidence type="ECO:0000313" key="12">
    <source>
        <dbReference type="Proteomes" id="UP000886751"/>
    </source>
</evidence>
<keyword evidence="2" id="KW-0813">Transport</keyword>
<evidence type="ECO:0000256" key="5">
    <source>
        <dbReference type="ARBA" id="ARBA00022741"/>
    </source>
</evidence>
<evidence type="ECO:0000259" key="10">
    <source>
        <dbReference type="PROSITE" id="PS50893"/>
    </source>
</evidence>
<dbReference type="SMART" id="SM00382">
    <property type="entry name" value="AAA"/>
    <property type="match status" value="1"/>
</dbReference>
<dbReference type="CDD" id="cd03214">
    <property type="entry name" value="ABC_Iron-Siderophores_B12_Hemin"/>
    <property type="match status" value="1"/>
</dbReference>
<dbReference type="AlphaFoldDB" id="A0A9D1Y4Z8"/>
<evidence type="ECO:0000256" key="3">
    <source>
        <dbReference type="ARBA" id="ARBA00022475"/>
    </source>
</evidence>
<sequence>MFELQHVTVGYGGAPVLQDLSFAVRPGQVTALVGPNGCGKTTLLKAMARQLPLAGGQILLQGRPLAAYGRKELARTVAFMPQTRPVPGITVRALVGHGRFPYLGFSRQMTAADRAAVEQAMQQTDVARWAGRDVRELSGGERQRVYLAMALAQGGAAILLDEPAAYLDVSAQFELLERLRALAAQGHAVVLVLHDLAQALQYSDRVAVLARGGLAAFDAPQALFAAGVLDKVFGVTLCRAPDGVYYPRRAAQRR</sequence>
<reference evidence="11" key="2">
    <citation type="submission" date="2021-04" db="EMBL/GenBank/DDBJ databases">
        <authorList>
            <person name="Gilroy R."/>
        </authorList>
    </citation>
    <scope>NUCLEOTIDE SEQUENCE</scope>
    <source>
        <strain evidence="11">ChiHecec2B26-7398</strain>
    </source>
</reference>
<evidence type="ECO:0000256" key="2">
    <source>
        <dbReference type="ARBA" id="ARBA00022448"/>
    </source>
</evidence>
<accession>A0A9D1Y4Z8</accession>
<proteinExistence type="predicted"/>
<evidence type="ECO:0000313" key="11">
    <source>
        <dbReference type="EMBL" id="HIX95490.1"/>
    </source>
</evidence>
<dbReference type="Pfam" id="PF00005">
    <property type="entry name" value="ABC_tran"/>
    <property type="match status" value="1"/>
</dbReference>
<feature type="domain" description="ABC transporter" evidence="10">
    <location>
        <begin position="2"/>
        <end position="236"/>
    </location>
</feature>
<gene>
    <name evidence="11" type="ORF">H9846_08550</name>
</gene>
<dbReference type="GO" id="GO:0006826">
    <property type="term" value="P:iron ion transport"/>
    <property type="evidence" value="ECO:0007669"/>
    <property type="project" value="UniProtKB-KW"/>
</dbReference>
<keyword evidence="3" id="KW-1003">Cell membrane</keyword>
<dbReference type="SUPFAM" id="SSF52540">
    <property type="entry name" value="P-loop containing nucleoside triphosphate hydrolases"/>
    <property type="match status" value="1"/>
</dbReference>
<evidence type="ECO:0000256" key="4">
    <source>
        <dbReference type="ARBA" id="ARBA00022496"/>
    </source>
</evidence>
<dbReference type="InterPro" id="IPR003593">
    <property type="entry name" value="AAA+_ATPase"/>
</dbReference>
<protein>
    <submittedName>
        <fullName evidence="11">ABC transporter ATP-binding protein</fullName>
    </submittedName>
</protein>
<dbReference type="GO" id="GO:0005886">
    <property type="term" value="C:plasma membrane"/>
    <property type="evidence" value="ECO:0007669"/>
    <property type="project" value="UniProtKB-SubCell"/>
</dbReference>
<keyword evidence="4" id="KW-0410">Iron transport</keyword>
<keyword evidence="5" id="KW-0547">Nucleotide-binding</keyword>
<dbReference type="InterPro" id="IPR051535">
    <property type="entry name" value="Siderophore_ABC-ATPase"/>
</dbReference>
<keyword evidence="8" id="KW-0406">Ion transport</keyword>
<evidence type="ECO:0000256" key="9">
    <source>
        <dbReference type="ARBA" id="ARBA00023136"/>
    </source>
</evidence>
<dbReference type="PANTHER" id="PTHR42771:SF2">
    <property type="entry name" value="IRON(3+)-HYDROXAMATE IMPORT ATP-BINDING PROTEIN FHUC"/>
    <property type="match status" value="1"/>
</dbReference>
<dbReference type="Gene3D" id="3.40.50.300">
    <property type="entry name" value="P-loop containing nucleotide triphosphate hydrolases"/>
    <property type="match status" value="1"/>
</dbReference>
<evidence type="ECO:0000256" key="8">
    <source>
        <dbReference type="ARBA" id="ARBA00023065"/>
    </source>
</evidence>
<reference evidence="11" key="1">
    <citation type="journal article" date="2021" name="PeerJ">
        <title>Extensive microbial diversity within the chicken gut microbiome revealed by metagenomics and culture.</title>
        <authorList>
            <person name="Gilroy R."/>
            <person name="Ravi A."/>
            <person name="Getino M."/>
            <person name="Pursley I."/>
            <person name="Horton D.L."/>
            <person name="Alikhan N.F."/>
            <person name="Baker D."/>
            <person name="Gharbi K."/>
            <person name="Hall N."/>
            <person name="Watson M."/>
            <person name="Adriaenssens E.M."/>
            <person name="Foster-Nyarko E."/>
            <person name="Jarju S."/>
            <person name="Secka A."/>
            <person name="Antonio M."/>
            <person name="Oren A."/>
            <person name="Chaudhuri R.R."/>
            <person name="La Ragione R."/>
            <person name="Hildebrand F."/>
            <person name="Pallen M.J."/>
        </authorList>
    </citation>
    <scope>NUCLEOTIDE SEQUENCE</scope>
    <source>
        <strain evidence="11">ChiHecec2B26-7398</strain>
    </source>
</reference>
<comment type="caution">
    <text evidence="11">The sequence shown here is derived from an EMBL/GenBank/DDBJ whole genome shotgun (WGS) entry which is preliminary data.</text>
</comment>
<dbReference type="EMBL" id="DXEI01000128">
    <property type="protein sequence ID" value="HIX95490.1"/>
    <property type="molecule type" value="Genomic_DNA"/>
</dbReference>
<name>A0A9D1Y4Z8_9FIRM</name>
<organism evidence="11 12">
    <name type="scientific">Candidatus Gemmiger excrementipullorum</name>
    <dbReference type="NCBI Taxonomy" id="2838610"/>
    <lineage>
        <taxon>Bacteria</taxon>
        <taxon>Bacillati</taxon>
        <taxon>Bacillota</taxon>
        <taxon>Clostridia</taxon>
        <taxon>Eubacteriales</taxon>
        <taxon>Gemmiger</taxon>
    </lineage>
</organism>
<dbReference type="GO" id="GO:0005524">
    <property type="term" value="F:ATP binding"/>
    <property type="evidence" value="ECO:0007669"/>
    <property type="project" value="UniProtKB-KW"/>
</dbReference>
<comment type="subcellular location">
    <subcellularLocation>
        <location evidence="1">Cell membrane</location>
        <topology evidence="1">Peripheral membrane protein</topology>
    </subcellularLocation>
</comment>
<dbReference type="PANTHER" id="PTHR42771">
    <property type="entry name" value="IRON(3+)-HYDROXAMATE IMPORT ATP-BINDING PROTEIN FHUC"/>
    <property type="match status" value="1"/>
</dbReference>
<keyword evidence="9" id="KW-0472">Membrane</keyword>
<dbReference type="PROSITE" id="PS50893">
    <property type="entry name" value="ABC_TRANSPORTER_2"/>
    <property type="match status" value="1"/>
</dbReference>
<dbReference type="InterPro" id="IPR003439">
    <property type="entry name" value="ABC_transporter-like_ATP-bd"/>
</dbReference>
<evidence type="ECO:0000256" key="7">
    <source>
        <dbReference type="ARBA" id="ARBA00023004"/>
    </source>
</evidence>
<dbReference type="FunFam" id="3.40.50.300:FF:000134">
    <property type="entry name" value="Iron-enterobactin ABC transporter ATP-binding protein"/>
    <property type="match status" value="1"/>
</dbReference>
<dbReference type="GO" id="GO:0016887">
    <property type="term" value="F:ATP hydrolysis activity"/>
    <property type="evidence" value="ECO:0007669"/>
    <property type="project" value="InterPro"/>
</dbReference>
<keyword evidence="7" id="KW-0408">Iron</keyword>
<evidence type="ECO:0000256" key="1">
    <source>
        <dbReference type="ARBA" id="ARBA00004202"/>
    </source>
</evidence>
<keyword evidence="6 11" id="KW-0067">ATP-binding</keyword>
<dbReference type="Proteomes" id="UP000886751">
    <property type="component" value="Unassembled WGS sequence"/>
</dbReference>
<dbReference type="InterPro" id="IPR027417">
    <property type="entry name" value="P-loop_NTPase"/>
</dbReference>
<evidence type="ECO:0000256" key="6">
    <source>
        <dbReference type="ARBA" id="ARBA00022840"/>
    </source>
</evidence>